<dbReference type="SUPFAM" id="SSF103506">
    <property type="entry name" value="Mitochondrial carrier"/>
    <property type="match status" value="1"/>
</dbReference>
<keyword evidence="13" id="KW-1185">Reference proteome</keyword>
<dbReference type="PROSITE" id="PS50920">
    <property type="entry name" value="SOLCAR"/>
    <property type="match status" value="2"/>
</dbReference>
<evidence type="ECO:0000256" key="2">
    <source>
        <dbReference type="ARBA" id="ARBA00006375"/>
    </source>
</evidence>
<sequence length="294" mass="30235">MVLSQDEVVALAAGASTGIISDIVLFPLDFLKTHAQVNVPASPSVAPPATPPPAGAALSGPLLSSRDSAETVRRGISTDIVGAGARSALTGPNVVSSAAAPAATWKTPCGVKSKGRPTTIGACYSGIAALAMGSMPSSAVFFVAYEMAKEKLKRLNTDSSLASTHILAASIAETSACVIRNPFEVVKQQVQLRLHATTAEGFSAVWRLEGPRGFFVGMGTSMLRDVPFAALQLSLWEWMKVKALGQDPPSTGFTATISGAAGMVAGAVAAVVTTPMDVAKTRLMTQAPGTRQVR</sequence>
<evidence type="ECO:0000256" key="3">
    <source>
        <dbReference type="ARBA" id="ARBA00022448"/>
    </source>
</evidence>
<evidence type="ECO:0000256" key="11">
    <source>
        <dbReference type="SAM" id="Phobius"/>
    </source>
</evidence>
<feature type="repeat" description="Solcar" evidence="8">
    <location>
        <begin position="160"/>
        <end position="242"/>
    </location>
</feature>
<feature type="repeat" description="Solcar" evidence="8">
    <location>
        <begin position="253"/>
        <end position="294"/>
    </location>
</feature>
<evidence type="ECO:0000256" key="10">
    <source>
        <dbReference type="SAM" id="MobiDB-lite"/>
    </source>
</evidence>
<dbReference type="InterPro" id="IPR018108">
    <property type="entry name" value="MCP_transmembrane"/>
</dbReference>
<dbReference type="GO" id="GO:0016020">
    <property type="term" value="C:membrane"/>
    <property type="evidence" value="ECO:0007669"/>
    <property type="project" value="UniProtKB-SubCell"/>
</dbReference>
<proteinExistence type="inferred from homology"/>
<evidence type="ECO:0000256" key="5">
    <source>
        <dbReference type="ARBA" id="ARBA00022737"/>
    </source>
</evidence>
<evidence type="ECO:0000313" key="13">
    <source>
        <dbReference type="Proteomes" id="UP000030754"/>
    </source>
</evidence>
<dbReference type="Gene3D" id="1.50.40.10">
    <property type="entry name" value="Mitochondrial carrier domain"/>
    <property type="match status" value="1"/>
</dbReference>
<evidence type="ECO:0000256" key="8">
    <source>
        <dbReference type="PROSITE-ProRule" id="PRU00282"/>
    </source>
</evidence>
<reference evidence="12" key="1">
    <citation type="submission" date="2013-10" db="EMBL/GenBank/DDBJ databases">
        <title>Genomic analysis of the causative agents of coccidiosis in chickens.</title>
        <authorList>
            <person name="Reid A.J."/>
            <person name="Blake D."/>
            <person name="Billington K."/>
            <person name="Browne H."/>
            <person name="Dunn M."/>
            <person name="Hung S."/>
            <person name="Kawahara F."/>
            <person name="Miranda-Saavedra D."/>
            <person name="Mourier T."/>
            <person name="Nagra H."/>
            <person name="Otto T.D."/>
            <person name="Rawlings N."/>
            <person name="Sanchez A."/>
            <person name="Sanders M."/>
            <person name="Subramaniam C."/>
            <person name="Tay Y."/>
            <person name="Dear P."/>
            <person name="Doerig C."/>
            <person name="Gruber A."/>
            <person name="Parkinson J."/>
            <person name="Shirley M."/>
            <person name="Wan K.L."/>
            <person name="Berriman M."/>
            <person name="Tomley F."/>
            <person name="Pain A."/>
        </authorList>
    </citation>
    <scope>NUCLEOTIDE SEQUENCE [LARGE SCALE GENOMIC DNA]</scope>
    <source>
        <strain evidence="12">Houghton</strain>
    </source>
</reference>
<evidence type="ECO:0000313" key="12">
    <source>
        <dbReference type="EMBL" id="CDJ68614.1"/>
    </source>
</evidence>
<dbReference type="RefSeq" id="XP_013437081.1">
    <property type="nucleotide sequence ID" value="XM_013581627.1"/>
</dbReference>
<dbReference type="Pfam" id="PF00153">
    <property type="entry name" value="Mito_carr"/>
    <property type="match status" value="2"/>
</dbReference>
<keyword evidence="3 9" id="KW-0813">Transport</keyword>
<evidence type="ECO:0000256" key="7">
    <source>
        <dbReference type="ARBA" id="ARBA00023136"/>
    </source>
</evidence>
<comment type="subcellular location">
    <subcellularLocation>
        <location evidence="1">Membrane</location>
        <topology evidence="1">Multi-pass membrane protein</topology>
    </subcellularLocation>
</comment>
<dbReference type="Proteomes" id="UP000030754">
    <property type="component" value="Unassembled WGS sequence"/>
</dbReference>
<feature type="region of interest" description="Disordered" evidence="10">
    <location>
        <begin position="41"/>
        <end position="61"/>
    </location>
</feature>
<keyword evidence="7 8" id="KW-0472">Membrane</keyword>
<organism evidence="12 13">
    <name type="scientific">Eimeria necatrix</name>
    <dbReference type="NCBI Taxonomy" id="51315"/>
    <lineage>
        <taxon>Eukaryota</taxon>
        <taxon>Sar</taxon>
        <taxon>Alveolata</taxon>
        <taxon>Apicomplexa</taxon>
        <taxon>Conoidasida</taxon>
        <taxon>Coccidia</taxon>
        <taxon>Eucoccidiorida</taxon>
        <taxon>Eimeriorina</taxon>
        <taxon>Eimeriidae</taxon>
        <taxon>Eimeria</taxon>
    </lineage>
</organism>
<keyword evidence="5" id="KW-0677">Repeat</keyword>
<dbReference type="PANTHER" id="PTHR45667">
    <property type="entry name" value="S-ADENOSYLMETHIONINE MITOCHONDRIAL CARRIER PROTEIN"/>
    <property type="match status" value="1"/>
</dbReference>
<dbReference type="GeneID" id="25475797"/>
<evidence type="ECO:0000256" key="1">
    <source>
        <dbReference type="ARBA" id="ARBA00004141"/>
    </source>
</evidence>
<evidence type="ECO:0000256" key="9">
    <source>
        <dbReference type="RuleBase" id="RU000488"/>
    </source>
</evidence>
<dbReference type="VEuPathDB" id="ToxoDB:ENH_00056540"/>
<name>U6N1J4_9EIME</name>
<feature type="compositionally biased region" description="Pro residues" evidence="10">
    <location>
        <begin position="45"/>
        <end position="54"/>
    </location>
</feature>
<dbReference type="AlphaFoldDB" id="U6N1J4"/>
<keyword evidence="6 11" id="KW-1133">Transmembrane helix</keyword>
<protein>
    <submittedName>
        <fullName evidence="12">Mitochondrial carrier domain-containing protein, putative</fullName>
    </submittedName>
</protein>
<accession>U6N1J4</accession>
<dbReference type="OrthoDB" id="276989at2759"/>
<dbReference type="InterPro" id="IPR023395">
    <property type="entry name" value="MCP_dom_sf"/>
</dbReference>
<dbReference type="EMBL" id="HG725573">
    <property type="protein sequence ID" value="CDJ68614.1"/>
    <property type="molecule type" value="Genomic_DNA"/>
</dbReference>
<keyword evidence="4 8" id="KW-0812">Transmembrane</keyword>
<reference evidence="12" key="2">
    <citation type="submission" date="2013-10" db="EMBL/GenBank/DDBJ databases">
        <authorList>
            <person name="Aslett M."/>
        </authorList>
    </citation>
    <scope>NUCLEOTIDE SEQUENCE [LARGE SCALE GENOMIC DNA]</scope>
    <source>
        <strain evidence="12">Houghton</strain>
    </source>
</reference>
<feature type="transmembrane region" description="Helical" evidence="11">
    <location>
        <begin position="124"/>
        <end position="145"/>
    </location>
</feature>
<gene>
    <name evidence="12" type="ORF">ENH_00056540</name>
</gene>
<evidence type="ECO:0000256" key="4">
    <source>
        <dbReference type="ARBA" id="ARBA00022692"/>
    </source>
</evidence>
<comment type="similarity">
    <text evidence="2 9">Belongs to the mitochondrial carrier (TC 2.A.29) family.</text>
</comment>
<evidence type="ECO:0000256" key="6">
    <source>
        <dbReference type="ARBA" id="ARBA00022989"/>
    </source>
</evidence>